<evidence type="ECO:0000259" key="8">
    <source>
        <dbReference type="PROSITE" id="PS50090"/>
    </source>
</evidence>
<evidence type="ECO:0000259" key="9">
    <source>
        <dbReference type="PROSITE" id="PS51294"/>
    </source>
</evidence>
<evidence type="ECO:0000256" key="2">
    <source>
        <dbReference type="ARBA" id="ARBA00022737"/>
    </source>
</evidence>
<feature type="region of interest" description="Disordered" evidence="7">
    <location>
        <begin position="1"/>
        <end position="20"/>
    </location>
</feature>
<evidence type="ECO:0000256" key="4">
    <source>
        <dbReference type="ARBA" id="ARBA00023125"/>
    </source>
</evidence>
<dbReference type="SMART" id="SM00717">
    <property type="entry name" value="SANT"/>
    <property type="match status" value="3"/>
</dbReference>
<dbReference type="FunFam" id="1.10.10.60:FF:000016">
    <property type="entry name" value="Transcriptional activator Myb isoform A"/>
    <property type="match status" value="1"/>
</dbReference>
<protein>
    <submittedName>
        <fullName evidence="10">Uncharacterized protein</fullName>
    </submittedName>
</protein>
<dbReference type="GO" id="GO:0000978">
    <property type="term" value="F:RNA polymerase II cis-regulatory region sequence-specific DNA binding"/>
    <property type="evidence" value="ECO:0007669"/>
    <property type="project" value="TreeGrafter"/>
</dbReference>
<keyword evidence="2" id="KW-0677">Repeat</keyword>
<keyword evidence="3" id="KW-0805">Transcription regulation</keyword>
<feature type="region of interest" description="Disordered" evidence="7">
    <location>
        <begin position="243"/>
        <end position="291"/>
    </location>
</feature>
<dbReference type="CDD" id="cd00167">
    <property type="entry name" value="SANT"/>
    <property type="match status" value="3"/>
</dbReference>
<feature type="compositionally biased region" description="Basic residues" evidence="7">
    <location>
        <begin position="257"/>
        <end position="268"/>
    </location>
</feature>
<dbReference type="AlphaFoldDB" id="A0A7S2P1G9"/>
<feature type="compositionally biased region" description="Pro residues" evidence="7">
    <location>
        <begin position="1"/>
        <end position="11"/>
    </location>
</feature>
<dbReference type="InterPro" id="IPR050560">
    <property type="entry name" value="MYB_TF"/>
</dbReference>
<evidence type="ECO:0000256" key="5">
    <source>
        <dbReference type="ARBA" id="ARBA00023163"/>
    </source>
</evidence>
<sequence>MRMPPHPPPGVLHPHGIAPHPSMMNAAARMAPIAPPQQVARSRHHGKKPGVKWTKEEDDILRKTVEEHGAKNWKFIAEKLPKRTEVQCLHRWQKVLKPSLVKGPWTAEEDRKVKELVAQYGAKKWSVIANHLPGRIGKQCRERWHNHLNPDINKSAWSEDEDRRILECHITVGNRWAEIAKLLPGRTDNAIKNHWNSSMRRKIDKYLAKKQNCSEANIRLMEDGRYDFMGDFEGVLTAVRGAGVARRKSVDGSAKKSATKSRPTKSKTAKSPLAAVTPGDNTAKHPGAKHVQQPEIKIKMENKENLNNASGQTSIMGPPVAVRSSAVNVRPASYRPAPTLRVNIGGNIFKNSTSSTSKVKSSNLFDDVGKKGEAMTPAYHPASMTSPKAASSQKEYVTPAFITQTPGRTPGTPWGSTPLSEISKMMTSTPVADGLRLFSPDIHLSEAEFGPITGQSIFSPEPSAKFREPDPVKSNCVSVSFKAELESEPLKNPIMATPTAPKSSLKKPSKRTYSGDSKFRQVAISPISNLPTNSAVDSFFSSPSAQKRSLPRVSLSSSYSGPTNFPDTTTSAEMPPPKAVVAPTPVLNENRKIDLSGTDDNKFIKRPLKLDIADLTSPPGKAFNNIATPKSGGSESKFWDSPSFTPLADFSVSPTTDDISSARKKTRLGTSPFFGDDHVMNSLLASCCQFSPKREDLKKD</sequence>
<dbReference type="InterPro" id="IPR009057">
    <property type="entry name" value="Homeodomain-like_sf"/>
</dbReference>
<dbReference type="PROSITE" id="PS50090">
    <property type="entry name" value="MYB_LIKE"/>
    <property type="match status" value="3"/>
</dbReference>
<gene>
    <name evidence="10" type="ORF">LDAN0321_LOCUS8091</name>
</gene>
<dbReference type="Gene3D" id="1.10.10.60">
    <property type="entry name" value="Homeodomain-like"/>
    <property type="match status" value="3"/>
</dbReference>
<evidence type="ECO:0000313" key="10">
    <source>
        <dbReference type="EMBL" id="CAD9573197.1"/>
    </source>
</evidence>
<feature type="compositionally biased region" description="Low complexity" evidence="7">
    <location>
        <begin position="551"/>
        <end position="560"/>
    </location>
</feature>
<dbReference type="InterPro" id="IPR001005">
    <property type="entry name" value="SANT/Myb"/>
</dbReference>
<proteinExistence type="predicted"/>
<dbReference type="GO" id="GO:0005634">
    <property type="term" value="C:nucleus"/>
    <property type="evidence" value="ECO:0007669"/>
    <property type="project" value="UniProtKB-SubCell"/>
</dbReference>
<evidence type="ECO:0000256" key="1">
    <source>
        <dbReference type="ARBA" id="ARBA00004123"/>
    </source>
</evidence>
<keyword evidence="5" id="KW-0804">Transcription</keyword>
<dbReference type="FunFam" id="1.10.10.60:FF:000010">
    <property type="entry name" value="Transcriptional activator Myb isoform A"/>
    <property type="match status" value="1"/>
</dbReference>
<name>A0A7S2P1G9_9STRA</name>
<feature type="compositionally biased region" description="Polar residues" evidence="7">
    <location>
        <begin position="561"/>
        <end position="572"/>
    </location>
</feature>
<dbReference type="SUPFAM" id="SSF46689">
    <property type="entry name" value="Homeodomain-like"/>
    <property type="match status" value="2"/>
</dbReference>
<feature type="domain" description="Myb-like" evidence="8">
    <location>
        <begin position="97"/>
        <end position="148"/>
    </location>
</feature>
<keyword evidence="4" id="KW-0238">DNA-binding</keyword>
<dbReference type="Pfam" id="PF00249">
    <property type="entry name" value="Myb_DNA-binding"/>
    <property type="match status" value="3"/>
</dbReference>
<feature type="domain" description="HTH myb-type" evidence="9">
    <location>
        <begin position="153"/>
        <end position="203"/>
    </location>
</feature>
<comment type="subcellular location">
    <subcellularLocation>
        <location evidence="1">Nucleus</location>
    </subcellularLocation>
</comment>
<dbReference type="PANTHER" id="PTHR45614">
    <property type="entry name" value="MYB PROTEIN-RELATED"/>
    <property type="match status" value="1"/>
</dbReference>
<accession>A0A7S2P1G9</accession>
<feature type="region of interest" description="Disordered" evidence="7">
    <location>
        <begin position="550"/>
        <end position="582"/>
    </location>
</feature>
<dbReference type="GO" id="GO:0000981">
    <property type="term" value="F:DNA-binding transcription factor activity, RNA polymerase II-specific"/>
    <property type="evidence" value="ECO:0007669"/>
    <property type="project" value="TreeGrafter"/>
</dbReference>
<evidence type="ECO:0000256" key="3">
    <source>
        <dbReference type="ARBA" id="ARBA00023015"/>
    </source>
</evidence>
<feature type="domain" description="Myb-like" evidence="8">
    <location>
        <begin position="149"/>
        <end position="199"/>
    </location>
</feature>
<feature type="domain" description="Myb-like" evidence="8">
    <location>
        <begin position="52"/>
        <end position="96"/>
    </location>
</feature>
<reference evidence="10" key="1">
    <citation type="submission" date="2021-01" db="EMBL/GenBank/DDBJ databases">
        <authorList>
            <person name="Corre E."/>
            <person name="Pelletier E."/>
            <person name="Niang G."/>
            <person name="Scheremetjew M."/>
            <person name="Finn R."/>
            <person name="Kale V."/>
            <person name="Holt S."/>
            <person name="Cochrane G."/>
            <person name="Meng A."/>
            <person name="Brown T."/>
            <person name="Cohen L."/>
        </authorList>
    </citation>
    <scope>NUCLEOTIDE SEQUENCE</scope>
    <source>
        <strain evidence="10">B650</strain>
    </source>
</reference>
<dbReference type="PROSITE" id="PS51294">
    <property type="entry name" value="HTH_MYB"/>
    <property type="match status" value="3"/>
</dbReference>
<evidence type="ECO:0000256" key="6">
    <source>
        <dbReference type="ARBA" id="ARBA00023242"/>
    </source>
</evidence>
<dbReference type="PANTHER" id="PTHR45614:SF25">
    <property type="entry name" value="MYB PROTEIN"/>
    <property type="match status" value="1"/>
</dbReference>
<dbReference type="InterPro" id="IPR017930">
    <property type="entry name" value="Myb_dom"/>
</dbReference>
<evidence type="ECO:0000256" key="7">
    <source>
        <dbReference type="SAM" id="MobiDB-lite"/>
    </source>
</evidence>
<feature type="region of interest" description="Disordered" evidence="7">
    <location>
        <begin position="492"/>
        <end position="516"/>
    </location>
</feature>
<feature type="domain" description="HTH myb-type" evidence="9">
    <location>
        <begin position="45"/>
        <end position="96"/>
    </location>
</feature>
<keyword evidence="6" id="KW-0539">Nucleus</keyword>
<dbReference type="EMBL" id="HBGY01012686">
    <property type="protein sequence ID" value="CAD9573197.1"/>
    <property type="molecule type" value="Transcribed_RNA"/>
</dbReference>
<feature type="domain" description="HTH myb-type" evidence="9">
    <location>
        <begin position="97"/>
        <end position="152"/>
    </location>
</feature>
<organism evidence="10">
    <name type="scientific">Leptocylindrus danicus</name>
    <dbReference type="NCBI Taxonomy" id="163516"/>
    <lineage>
        <taxon>Eukaryota</taxon>
        <taxon>Sar</taxon>
        <taxon>Stramenopiles</taxon>
        <taxon>Ochrophyta</taxon>
        <taxon>Bacillariophyta</taxon>
        <taxon>Coscinodiscophyceae</taxon>
        <taxon>Chaetocerotophycidae</taxon>
        <taxon>Leptocylindrales</taxon>
        <taxon>Leptocylindraceae</taxon>
        <taxon>Leptocylindrus</taxon>
    </lineage>
</organism>